<sequence length="132" mass="13483">MSDDLYIDVVAFEQLTTTLETAAEDMATATRQLVDAAVEGMGIRALDVAAGSFNNEWGYGVKKIGEATEGLVTVMRATKDAYVLQDDATSQSFDTCGAALAEAGPLPGGSTTAPGVDGVSPPARTGHSLAGL</sequence>
<dbReference type="Proteomes" id="UP000183263">
    <property type="component" value="Unassembled WGS sequence"/>
</dbReference>
<protein>
    <recommendedName>
        <fullName evidence="4">Excreted virulence factor EspC, type VII ESX diderm</fullName>
    </recommendedName>
</protein>
<keyword evidence="3" id="KW-1185">Reference proteome</keyword>
<dbReference type="RefSeq" id="WP_072739902.1">
    <property type="nucleotide sequence ID" value="NZ_CP048813.1"/>
</dbReference>
<proteinExistence type="predicted"/>
<evidence type="ECO:0000313" key="2">
    <source>
        <dbReference type="EMBL" id="SDJ19230.1"/>
    </source>
</evidence>
<dbReference type="AlphaFoldDB" id="A0A1G8RS78"/>
<gene>
    <name evidence="2" type="ORF">SAMN05444695_11873</name>
</gene>
<evidence type="ECO:0000256" key="1">
    <source>
        <dbReference type="SAM" id="MobiDB-lite"/>
    </source>
</evidence>
<feature type="region of interest" description="Disordered" evidence="1">
    <location>
        <begin position="105"/>
        <end position="132"/>
    </location>
</feature>
<dbReference type="EMBL" id="FNDN01000018">
    <property type="protein sequence ID" value="SDJ19230.1"/>
    <property type="molecule type" value="Genomic_DNA"/>
</dbReference>
<organism evidence="2 3">
    <name type="scientific">Rhodococcus triatomae</name>
    <dbReference type="NCBI Taxonomy" id="300028"/>
    <lineage>
        <taxon>Bacteria</taxon>
        <taxon>Bacillati</taxon>
        <taxon>Actinomycetota</taxon>
        <taxon>Actinomycetes</taxon>
        <taxon>Mycobacteriales</taxon>
        <taxon>Nocardiaceae</taxon>
        <taxon>Rhodococcus</taxon>
    </lineage>
</organism>
<evidence type="ECO:0000313" key="3">
    <source>
        <dbReference type="Proteomes" id="UP000183263"/>
    </source>
</evidence>
<reference evidence="2 3" key="1">
    <citation type="submission" date="2016-10" db="EMBL/GenBank/DDBJ databases">
        <authorList>
            <person name="de Groot N.N."/>
        </authorList>
    </citation>
    <scope>NUCLEOTIDE SEQUENCE [LARGE SCALE GENOMIC DNA]</scope>
    <source>
        <strain evidence="2 3">DSM 44892</strain>
    </source>
</reference>
<evidence type="ECO:0008006" key="4">
    <source>
        <dbReference type="Google" id="ProtNLM"/>
    </source>
</evidence>
<name>A0A1G8RS78_9NOCA</name>
<accession>A0A1G8RS78</accession>
<dbReference type="OrthoDB" id="4551929at2"/>